<organism evidence="2">
    <name type="scientific">Tetraselmis sp. GSL018</name>
    <dbReference type="NCBI Taxonomy" id="582737"/>
    <lineage>
        <taxon>Eukaryota</taxon>
        <taxon>Viridiplantae</taxon>
        <taxon>Chlorophyta</taxon>
        <taxon>core chlorophytes</taxon>
        <taxon>Chlorodendrophyceae</taxon>
        <taxon>Chlorodendrales</taxon>
        <taxon>Chlorodendraceae</taxon>
        <taxon>Tetraselmis</taxon>
    </lineage>
</organism>
<dbReference type="EMBL" id="GBEZ01001907">
    <property type="protein sequence ID" value="JAC83108.1"/>
    <property type="molecule type" value="Transcribed_RNA"/>
</dbReference>
<name>A0A061SFU9_9CHLO</name>
<gene>
    <name evidence="2" type="ORF">TSPGSL018_4149</name>
</gene>
<feature type="non-terminal residue" evidence="2">
    <location>
        <position position="75"/>
    </location>
</feature>
<dbReference type="AlphaFoldDB" id="A0A061SFU9"/>
<feature type="region of interest" description="Disordered" evidence="1">
    <location>
        <begin position="18"/>
        <end position="38"/>
    </location>
</feature>
<proteinExistence type="predicted"/>
<accession>A0A061SFU9</accession>
<evidence type="ECO:0000313" key="2">
    <source>
        <dbReference type="EMBL" id="JAC83108.1"/>
    </source>
</evidence>
<reference evidence="2" key="1">
    <citation type="submission" date="2014-05" db="EMBL/GenBank/DDBJ databases">
        <title>The transcriptome of the halophilic microalga Tetraselmis sp. GSL018 isolated from the Great Salt Lake, Utah.</title>
        <authorList>
            <person name="Jinkerson R.E."/>
            <person name="D'Adamo S."/>
            <person name="Posewitz M.C."/>
        </authorList>
    </citation>
    <scope>NUCLEOTIDE SEQUENCE</scope>
    <source>
        <strain evidence="2">GSL018</strain>
    </source>
</reference>
<evidence type="ECO:0000256" key="1">
    <source>
        <dbReference type="SAM" id="MobiDB-lite"/>
    </source>
</evidence>
<feature type="non-terminal residue" evidence="2">
    <location>
        <position position="1"/>
    </location>
</feature>
<protein>
    <submittedName>
        <fullName evidence="2">Uncharacterized protein</fullName>
    </submittedName>
</protein>
<sequence length="75" mass="8184">VAHHAWPLPRIADKAVRIPHPPQGAAPQRVLGAQTRHGRRNRRAVELLGRWGFADARRVSPADGSHCSGRRPSGS</sequence>